<protein>
    <submittedName>
        <fullName evidence="2">Small subunit ribosomal protein S35</fullName>
    </submittedName>
</protein>
<name>A0A4P6XPE7_9ASCO</name>
<reference evidence="3" key="1">
    <citation type="submission" date="2019-03" db="EMBL/GenBank/DDBJ databases">
        <title>Snf2 controls pulcherriminic acid biosynthesis and connects pigmentation and antifungal activity of the yeast Metschnikowia pulcherrima.</title>
        <authorList>
            <person name="Gore-Lloyd D."/>
            <person name="Sumann I."/>
            <person name="Brachmann A.O."/>
            <person name="Schneeberger K."/>
            <person name="Ortiz-Merino R.A."/>
            <person name="Moreno-Beltran M."/>
            <person name="Schlaefli M."/>
            <person name="Kirner P."/>
            <person name="Santos Kron A."/>
            <person name="Wolfe K.H."/>
            <person name="Piel J."/>
            <person name="Ahrens C.H."/>
            <person name="Henk D."/>
            <person name="Freimoser F.M."/>
        </authorList>
    </citation>
    <scope>NUCLEOTIDE SEQUENCE [LARGE SCALE GENOMIC DNA]</scope>
    <source>
        <strain evidence="3">APC 1.2</strain>
    </source>
</reference>
<dbReference type="AlphaFoldDB" id="A0A4P6XPE7"/>
<evidence type="ECO:0000313" key="2">
    <source>
        <dbReference type="EMBL" id="QBM89250.1"/>
    </source>
</evidence>
<feature type="domain" description="Small ribosomal subunit protein mS35 mitochondrial conserved" evidence="1">
    <location>
        <begin position="149"/>
        <end position="272"/>
    </location>
</feature>
<keyword evidence="3" id="KW-1185">Reference proteome</keyword>
<proteinExistence type="predicted"/>
<dbReference type="Proteomes" id="UP000292447">
    <property type="component" value="Chromosome IV"/>
</dbReference>
<evidence type="ECO:0000313" key="3">
    <source>
        <dbReference type="Proteomes" id="UP000292447"/>
    </source>
</evidence>
<organism evidence="2 3">
    <name type="scientific">Metschnikowia aff. pulcherrima</name>
    <dbReference type="NCBI Taxonomy" id="2163413"/>
    <lineage>
        <taxon>Eukaryota</taxon>
        <taxon>Fungi</taxon>
        <taxon>Dikarya</taxon>
        <taxon>Ascomycota</taxon>
        <taxon>Saccharomycotina</taxon>
        <taxon>Pichiomycetes</taxon>
        <taxon>Metschnikowiaceae</taxon>
        <taxon>Metschnikowia</taxon>
    </lineage>
</organism>
<dbReference type="GO" id="GO:0005763">
    <property type="term" value="C:mitochondrial small ribosomal subunit"/>
    <property type="evidence" value="ECO:0007669"/>
    <property type="project" value="TreeGrafter"/>
</dbReference>
<dbReference type="GO" id="GO:0003735">
    <property type="term" value="F:structural constituent of ribosome"/>
    <property type="evidence" value="ECO:0007669"/>
    <property type="project" value="InterPro"/>
</dbReference>
<dbReference type="PANTHER" id="PTHR13490:SF0">
    <property type="entry name" value="SMALL RIBOSOMAL SUBUNIT PROTEIN MS35"/>
    <property type="match status" value="1"/>
</dbReference>
<dbReference type="Pfam" id="PF10213">
    <property type="entry name" value="MRP-S28"/>
    <property type="match status" value="1"/>
</dbReference>
<accession>A0A4P6XPE7</accession>
<dbReference type="PANTHER" id="PTHR13490">
    <property type="entry name" value="MITOCHONDRIAL 28S RIBOSOMAL PROTEIN S28"/>
    <property type="match status" value="1"/>
</dbReference>
<keyword evidence="2" id="KW-0689">Ribosomal protein</keyword>
<sequence length="306" mass="35263">MLTRHVILKSGLRQVTALRQQSSAAQPLYLNPHKWQGLPADRVFELHEMRKTALGEKYAPNDAERKAILATYAELRASSPALLYSYEMDNFSERVMNNTPVALRGLPKKYSNVPVLDKGATPHEKRKIEQIHRISAYEMPLLAKFRQQYTPTASRESPLRLKFNTDFSDELTPLNRLVTLSVAIRDLDLNKKQARKFKLLAADKFDHNNNVFRLSTDRYPESAQNARWLVETFNRLLTEAKDTTKNTFDEVPVDTSLMKARKSAAAFPELWKRPQDAPIKRHRIVRECVDAVKQRMDAEYLKSLSP</sequence>
<dbReference type="GO" id="GO:0032543">
    <property type="term" value="P:mitochondrial translation"/>
    <property type="evidence" value="ECO:0007669"/>
    <property type="project" value="InterPro"/>
</dbReference>
<dbReference type="STRING" id="2163413.A0A4P6XPE7"/>
<evidence type="ECO:0000259" key="1">
    <source>
        <dbReference type="Pfam" id="PF10213"/>
    </source>
</evidence>
<keyword evidence="2" id="KW-0687">Ribonucleoprotein</keyword>
<dbReference type="EMBL" id="CP034459">
    <property type="protein sequence ID" value="QBM89250.1"/>
    <property type="molecule type" value="Genomic_DNA"/>
</dbReference>
<gene>
    <name evidence="2" type="primary">MPUL0D03140</name>
    <name evidence="2" type="ORF">METSCH_D03140</name>
</gene>
<dbReference type="InterPro" id="IPR039848">
    <property type="entry name" value="Ribosomal_mS35_mt"/>
</dbReference>
<dbReference type="InterPro" id="IPR019349">
    <property type="entry name" value="Ribosomal_mS35_mit"/>
</dbReference>